<keyword evidence="5" id="KW-0547">Nucleotide-binding</keyword>
<dbReference type="FunFam" id="3.40.50.300:FF:000221">
    <property type="entry name" value="Multidrug ABC transporter ATP-binding protein"/>
    <property type="match status" value="1"/>
</dbReference>
<dbReference type="SMART" id="SM00382">
    <property type="entry name" value="AAA"/>
    <property type="match status" value="1"/>
</dbReference>
<dbReference type="InterPro" id="IPR011527">
    <property type="entry name" value="ABC1_TM_dom"/>
</dbReference>
<keyword evidence="8 9" id="KW-0472">Membrane</keyword>
<dbReference type="Pfam" id="PF00005">
    <property type="entry name" value="ABC_tran"/>
    <property type="match status" value="1"/>
</dbReference>
<keyword evidence="13" id="KW-1185">Reference proteome</keyword>
<feature type="transmembrane region" description="Helical" evidence="9">
    <location>
        <begin position="21"/>
        <end position="41"/>
    </location>
</feature>
<gene>
    <name evidence="12" type="ORF">H8S54_14385</name>
</gene>
<dbReference type="AlphaFoldDB" id="A0A8I0AL33"/>
<organism evidence="12 13">
    <name type="scientific">Blautia segnis</name>
    <dbReference type="NCBI Taxonomy" id="2763030"/>
    <lineage>
        <taxon>Bacteria</taxon>
        <taxon>Bacillati</taxon>
        <taxon>Bacillota</taxon>
        <taxon>Clostridia</taxon>
        <taxon>Lachnospirales</taxon>
        <taxon>Lachnospiraceae</taxon>
        <taxon>Blautia</taxon>
    </lineage>
</organism>
<sequence length="598" mass="67006">MKSKRKTDKFRIIFRFLKGNIRFLVGTLVFSVLFTACNALIPQIVKYTADHILVLDGIPDGLNVRQALLLAAILVVAAAVLSGIFNYLSKMCLAKGSENFLKSIRDTLYHHTQYLPFSWHVQHQTGEIIQRCTSDVEVIRNFVCRQLPEVFRICFLIILYLGIMFSMNVPITLAAAAFFPVIIGYSAFFHSRIGKRFQDADEAEGALSSTVQENLTGVRVVRAFGREKYEIDRFDQKNNAYSDLWVYLGKLMSVFWASGDLITNLQVLTVMVLGVVFAVEGRITLGEFIAFLSYNASLTWPVRSLGRIISDMSKAGVSMERVAYILEAEEEDATDANNKPALTGDICFRNVSFAYSLDHPILKNINFTIPAGSTFAILGTTGSGKSTMVHLLNRLYDLPEGCGSITIGGTDIRDIDRQYLRQNIGMVLQEPFLFSRTIRENIGITKEQLLDEEIRHAAEIACVDESILHFTDGYDTIVGERGVTLSGGQKQRVAIARMLMKQAPVLVFDDSLSAVDTETDNKIRKELKKEMEKATVIMISHRITSLMQADCIIVMDKGEIQQMGTHDQLIQQDGPYKDIYEIQMNSDIRLMEGGAVCE</sequence>
<dbReference type="InterPro" id="IPR027417">
    <property type="entry name" value="P-loop_NTPase"/>
</dbReference>
<dbReference type="PANTHER" id="PTHR43394:SF1">
    <property type="entry name" value="ATP-BINDING CASSETTE SUB-FAMILY B MEMBER 10, MITOCHONDRIAL"/>
    <property type="match status" value="1"/>
</dbReference>
<feature type="domain" description="ABC transmembrane type-1" evidence="11">
    <location>
        <begin position="25"/>
        <end position="314"/>
    </location>
</feature>
<dbReference type="Gene3D" id="3.40.50.300">
    <property type="entry name" value="P-loop containing nucleotide triphosphate hydrolases"/>
    <property type="match status" value="1"/>
</dbReference>
<dbReference type="GO" id="GO:0015421">
    <property type="term" value="F:ABC-type oligopeptide transporter activity"/>
    <property type="evidence" value="ECO:0007669"/>
    <property type="project" value="TreeGrafter"/>
</dbReference>
<dbReference type="Pfam" id="PF00664">
    <property type="entry name" value="ABC_membrane"/>
    <property type="match status" value="1"/>
</dbReference>
<comment type="caution">
    <text evidence="12">The sequence shown here is derived from an EMBL/GenBank/DDBJ whole genome shotgun (WGS) entry which is preliminary data.</text>
</comment>
<evidence type="ECO:0000259" key="11">
    <source>
        <dbReference type="PROSITE" id="PS50929"/>
    </source>
</evidence>
<dbReference type="SUPFAM" id="SSF52540">
    <property type="entry name" value="P-loop containing nucleoside triphosphate hydrolases"/>
    <property type="match status" value="1"/>
</dbReference>
<evidence type="ECO:0000256" key="1">
    <source>
        <dbReference type="ARBA" id="ARBA00004651"/>
    </source>
</evidence>
<accession>A0A8I0AL33</accession>
<comment type="subcellular location">
    <subcellularLocation>
        <location evidence="1">Cell membrane</location>
        <topology evidence="1">Multi-pass membrane protein</topology>
    </subcellularLocation>
</comment>
<proteinExistence type="predicted"/>
<dbReference type="PROSITE" id="PS50893">
    <property type="entry name" value="ABC_TRANSPORTER_2"/>
    <property type="match status" value="1"/>
</dbReference>
<keyword evidence="7 9" id="KW-1133">Transmembrane helix</keyword>
<keyword evidence="4 9" id="KW-0812">Transmembrane</keyword>
<evidence type="ECO:0000256" key="5">
    <source>
        <dbReference type="ARBA" id="ARBA00022741"/>
    </source>
</evidence>
<feature type="domain" description="ABC transporter" evidence="10">
    <location>
        <begin position="346"/>
        <end position="582"/>
    </location>
</feature>
<dbReference type="PANTHER" id="PTHR43394">
    <property type="entry name" value="ATP-DEPENDENT PERMEASE MDL1, MITOCHONDRIAL"/>
    <property type="match status" value="1"/>
</dbReference>
<feature type="transmembrane region" description="Helical" evidence="9">
    <location>
        <begin position="173"/>
        <end position="189"/>
    </location>
</feature>
<feature type="transmembrane region" description="Helical" evidence="9">
    <location>
        <begin position="67"/>
        <end position="88"/>
    </location>
</feature>
<dbReference type="Gene3D" id="1.20.1560.10">
    <property type="entry name" value="ABC transporter type 1, transmembrane domain"/>
    <property type="match status" value="1"/>
</dbReference>
<dbReference type="GO" id="GO:0005886">
    <property type="term" value="C:plasma membrane"/>
    <property type="evidence" value="ECO:0007669"/>
    <property type="project" value="UniProtKB-SubCell"/>
</dbReference>
<evidence type="ECO:0000256" key="9">
    <source>
        <dbReference type="SAM" id="Phobius"/>
    </source>
</evidence>
<name>A0A8I0AL33_9FIRM</name>
<evidence type="ECO:0000256" key="2">
    <source>
        <dbReference type="ARBA" id="ARBA00022448"/>
    </source>
</evidence>
<protein>
    <submittedName>
        <fullName evidence="12">ABC transporter ATP-binding protein</fullName>
    </submittedName>
</protein>
<feature type="transmembrane region" description="Helical" evidence="9">
    <location>
        <begin position="150"/>
        <end position="167"/>
    </location>
</feature>
<evidence type="ECO:0000256" key="3">
    <source>
        <dbReference type="ARBA" id="ARBA00022475"/>
    </source>
</evidence>
<dbReference type="PROSITE" id="PS00211">
    <property type="entry name" value="ABC_TRANSPORTER_1"/>
    <property type="match status" value="1"/>
</dbReference>
<dbReference type="PROSITE" id="PS50929">
    <property type="entry name" value="ABC_TM1F"/>
    <property type="match status" value="1"/>
</dbReference>
<keyword evidence="3" id="KW-1003">Cell membrane</keyword>
<dbReference type="SUPFAM" id="SSF90123">
    <property type="entry name" value="ABC transporter transmembrane region"/>
    <property type="match status" value="1"/>
</dbReference>
<keyword evidence="6 12" id="KW-0067">ATP-binding</keyword>
<reference evidence="12 13" key="1">
    <citation type="submission" date="2020-08" db="EMBL/GenBank/DDBJ databases">
        <title>Genome public.</title>
        <authorList>
            <person name="Liu C."/>
            <person name="Sun Q."/>
        </authorList>
    </citation>
    <scope>NUCLEOTIDE SEQUENCE [LARGE SCALE GENOMIC DNA]</scope>
    <source>
        <strain evidence="12 13">BX17</strain>
    </source>
</reference>
<dbReference type="InterPro" id="IPR003439">
    <property type="entry name" value="ABC_transporter-like_ATP-bd"/>
</dbReference>
<dbReference type="InterPro" id="IPR039421">
    <property type="entry name" value="Type_1_exporter"/>
</dbReference>
<dbReference type="RefSeq" id="WP_186901711.1">
    <property type="nucleotide sequence ID" value="NZ_JACOOT010000033.1"/>
</dbReference>
<dbReference type="InterPro" id="IPR017871">
    <property type="entry name" value="ABC_transporter-like_CS"/>
</dbReference>
<evidence type="ECO:0000256" key="7">
    <source>
        <dbReference type="ARBA" id="ARBA00022989"/>
    </source>
</evidence>
<evidence type="ECO:0000313" key="13">
    <source>
        <dbReference type="Proteomes" id="UP000652847"/>
    </source>
</evidence>
<feature type="transmembrane region" description="Helical" evidence="9">
    <location>
        <begin position="261"/>
        <end position="279"/>
    </location>
</feature>
<dbReference type="InterPro" id="IPR036640">
    <property type="entry name" value="ABC1_TM_sf"/>
</dbReference>
<dbReference type="GO" id="GO:0016887">
    <property type="term" value="F:ATP hydrolysis activity"/>
    <property type="evidence" value="ECO:0007669"/>
    <property type="project" value="InterPro"/>
</dbReference>
<dbReference type="GO" id="GO:0005524">
    <property type="term" value="F:ATP binding"/>
    <property type="evidence" value="ECO:0007669"/>
    <property type="project" value="UniProtKB-KW"/>
</dbReference>
<evidence type="ECO:0000256" key="4">
    <source>
        <dbReference type="ARBA" id="ARBA00022692"/>
    </source>
</evidence>
<dbReference type="Proteomes" id="UP000652847">
    <property type="component" value="Unassembled WGS sequence"/>
</dbReference>
<evidence type="ECO:0000256" key="8">
    <source>
        <dbReference type="ARBA" id="ARBA00023136"/>
    </source>
</evidence>
<evidence type="ECO:0000313" key="12">
    <source>
        <dbReference type="EMBL" id="MBC5652259.1"/>
    </source>
</evidence>
<evidence type="ECO:0000256" key="6">
    <source>
        <dbReference type="ARBA" id="ARBA00022840"/>
    </source>
</evidence>
<evidence type="ECO:0000259" key="10">
    <source>
        <dbReference type="PROSITE" id="PS50893"/>
    </source>
</evidence>
<dbReference type="EMBL" id="JACOOT010000033">
    <property type="protein sequence ID" value="MBC5652259.1"/>
    <property type="molecule type" value="Genomic_DNA"/>
</dbReference>
<dbReference type="CDD" id="cd18542">
    <property type="entry name" value="ABC_6TM_YknU_like"/>
    <property type="match status" value="1"/>
</dbReference>
<keyword evidence="2" id="KW-0813">Transport</keyword>
<dbReference type="InterPro" id="IPR003593">
    <property type="entry name" value="AAA+_ATPase"/>
</dbReference>